<dbReference type="EMBL" id="GGEC01005466">
    <property type="protein sequence ID" value="MBW85949.1"/>
    <property type="molecule type" value="Transcribed_RNA"/>
</dbReference>
<sequence length="61" mass="6877">MAFSEIVFKWVFARFCPPVCFLSLLAEKGFGFVFSSEFSKPHFSPCGVSSVLLENNTDFKC</sequence>
<proteinExistence type="predicted"/>
<name>A0A2P2IXK7_RHIMU</name>
<evidence type="ECO:0000313" key="1">
    <source>
        <dbReference type="EMBL" id="MBW85949.1"/>
    </source>
</evidence>
<dbReference type="AlphaFoldDB" id="A0A2P2IXK7"/>
<accession>A0A2P2IXK7</accession>
<reference evidence="1" key="1">
    <citation type="submission" date="2018-02" db="EMBL/GenBank/DDBJ databases">
        <title>Rhizophora mucronata_Transcriptome.</title>
        <authorList>
            <person name="Meera S.P."/>
            <person name="Sreeshan A."/>
            <person name="Augustine A."/>
        </authorList>
    </citation>
    <scope>NUCLEOTIDE SEQUENCE</scope>
    <source>
        <tissue evidence="1">Leaf</tissue>
    </source>
</reference>
<organism evidence="1">
    <name type="scientific">Rhizophora mucronata</name>
    <name type="common">Asiatic mangrove</name>
    <dbReference type="NCBI Taxonomy" id="61149"/>
    <lineage>
        <taxon>Eukaryota</taxon>
        <taxon>Viridiplantae</taxon>
        <taxon>Streptophyta</taxon>
        <taxon>Embryophyta</taxon>
        <taxon>Tracheophyta</taxon>
        <taxon>Spermatophyta</taxon>
        <taxon>Magnoliopsida</taxon>
        <taxon>eudicotyledons</taxon>
        <taxon>Gunneridae</taxon>
        <taxon>Pentapetalae</taxon>
        <taxon>rosids</taxon>
        <taxon>fabids</taxon>
        <taxon>Malpighiales</taxon>
        <taxon>Rhizophoraceae</taxon>
        <taxon>Rhizophora</taxon>
    </lineage>
</organism>
<protein>
    <submittedName>
        <fullName evidence="1">Uncharacterized protein</fullName>
    </submittedName>
</protein>